<dbReference type="AlphaFoldDB" id="D1PS36"/>
<evidence type="ECO:0000256" key="2">
    <source>
        <dbReference type="ARBA" id="ARBA00022840"/>
    </source>
</evidence>
<dbReference type="EMBL" id="ACBY02000068">
    <property type="protein sequence ID" value="EFB74564.1"/>
    <property type="molecule type" value="Genomic_DNA"/>
</dbReference>
<evidence type="ECO:0000313" key="6">
    <source>
        <dbReference type="Proteomes" id="UP000003438"/>
    </source>
</evidence>
<dbReference type="PANTHER" id="PTHR22683">
    <property type="entry name" value="SPORULATION PROTEIN RELATED"/>
    <property type="match status" value="1"/>
</dbReference>
<feature type="binding site" evidence="3">
    <location>
        <begin position="369"/>
        <end position="376"/>
    </location>
    <ligand>
        <name>ATP</name>
        <dbReference type="ChEBI" id="CHEBI:30616"/>
    </ligand>
</feature>
<dbReference type="Pfam" id="PF01580">
    <property type="entry name" value="FtsK_SpoIIIE"/>
    <property type="match status" value="1"/>
</dbReference>
<dbReference type="InterPro" id="IPR027417">
    <property type="entry name" value="P-loop_NTPase"/>
</dbReference>
<feature type="domain" description="FtsK" evidence="4">
    <location>
        <begin position="348"/>
        <end position="554"/>
    </location>
</feature>
<keyword evidence="2 3" id="KW-0067">ATP-binding</keyword>
<dbReference type="PANTHER" id="PTHR22683:SF41">
    <property type="entry name" value="DNA TRANSLOCASE FTSK"/>
    <property type="match status" value="1"/>
</dbReference>
<dbReference type="InterPro" id="IPR002543">
    <property type="entry name" value="FtsK_dom"/>
</dbReference>
<dbReference type="GO" id="GO:0016020">
    <property type="term" value="C:membrane"/>
    <property type="evidence" value="ECO:0007669"/>
    <property type="project" value="UniProtKB-SubCell"/>
</dbReference>
<evidence type="ECO:0000259" key="4">
    <source>
        <dbReference type="PROSITE" id="PS50901"/>
    </source>
</evidence>
<keyword evidence="6" id="KW-1185">Reference proteome</keyword>
<dbReference type="PROSITE" id="PS50901">
    <property type="entry name" value="FTSK"/>
    <property type="match status" value="1"/>
</dbReference>
<accession>D1PS36</accession>
<dbReference type="HOGENOM" id="CLU_008270_1_0_9"/>
<dbReference type="STRING" id="411471.SUBVAR_07219"/>
<dbReference type="GO" id="GO:0005524">
    <property type="term" value="F:ATP binding"/>
    <property type="evidence" value="ECO:0007669"/>
    <property type="project" value="UniProtKB-UniRule"/>
</dbReference>
<dbReference type="Proteomes" id="UP000003438">
    <property type="component" value="Unassembled WGS sequence"/>
</dbReference>
<reference evidence="5" key="1">
    <citation type="submission" date="2009-12" db="EMBL/GenBank/DDBJ databases">
        <authorList>
            <person name="Weinstock G."/>
            <person name="Sodergren E."/>
            <person name="Clifton S."/>
            <person name="Fulton L."/>
            <person name="Fulton B."/>
            <person name="Courtney L."/>
            <person name="Fronick C."/>
            <person name="Harrison M."/>
            <person name="Strong C."/>
            <person name="Farmer C."/>
            <person name="Delahaunty K."/>
            <person name="Markovic C."/>
            <person name="Hall O."/>
            <person name="Minx P."/>
            <person name="Tomlinson C."/>
            <person name="Mitreva M."/>
            <person name="Nelson J."/>
            <person name="Hou S."/>
            <person name="Wollam A."/>
            <person name="Pepin K.H."/>
            <person name="Johnson M."/>
            <person name="Bhonagiri V."/>
            <person name="Nash W.E."/>
            <person name="Warren W."/>
            <person name="Chinwalla A."/>
            <person name="Mardis E.R."/>
            <person name="Wilson R.K."/>
        </authorList>
    </citation>
    <scope>NUCLEOTIDE SEQUENCE [LARGE SCALE GENOMIC DNA]</scope>
    <source>
        <strain evidence="5">DSM 15176</strain>
    </source>
</reference>
<keyword evidence="1 3" id="KW-0547">Nucleotide-binding</keyword>
<dbReference type="OrthoDB" id="9807790at2"/>
<dbReference type="GO" id="GO:0003677">
    <property type="term" value="F:DNA binding"/>
    <property type="evidence" value="ECO:0007669"/>
    <property type="project" value="InterPro"/>
</dbReference>
<name>D1PS36_9FIRM</name>
<proteinExistence type="predicted"/>
<comment type="caution">
    <text evidence="5">The sequence shown here is derived from an EMBL/GenBank/DDBJ whole genome shotgun (WGS) entry which is preliminary data.</text>
</comment>
<dbReference type="InterPro" id="IPR050206">
    <property type="entry name" value="FtsK/SpoIIIE/SftA"/>
</dbReference>
<organism evidence="5 6">
    <name type="scientific">Subdoligranulum variabile DSM 15176</name>
    <dbReference type="NCBI Taxonomy" id="411471"/>
    <lineage>
        <taxon>Bacteria</taxon>
        <taxon>Bacillati</taxon>
        <taxon>Bacillota</taxon>
        <taxon>Clostridia</taxon>
        <taxon>Eubacteriales</taxon>
        <taxon>Oscillospiraceae</taxon>
        <taxon>Subdoligranulum</taxon>
    </lineage>
</organism>
<dbReference type="SUPFAM" id="SSF52540">
    <property type="entry name" value="P-loop containing nucleoside triphosphate hydrolases"/>
    <property type="match status" value="1"/>
</dbReference>
<gene>
    <name evidence="5" type="ORF">SUBVAR_07219</name>
</gene>
<evidence type="ECO:0000256" key="3">
    <source>
        <dbReference type="PROSITE-ProRule" id="PRU00289"/>
    </source>
</evidence>
<protein>
    <submittedName>
        <fullName evidence="5">FtsK/SpoIIIE family protein</fullName>
    </submittedName>
</protein>
<dbReference type="Gene3D" id="3.40.50.300">
    <property type="entry name" value="P-loop containing nucleotide triphosphate hydrolases"/>
    <property type="match status" value="1"/>
</dbReference>
<dbReference type="eggNOG" id="COG1674">
    <property type="taxonomic scope" value="Bacteria"/>
</dbReference>
<sequence length="906" mass="99811">MERQDIQKQYTEFCQACGRTQFAVEREKKKLLSRRRQLRESAAQALDSRIAAVQQQARQRCSALVQQLQGQLAGSGGTEQPILQAAEYLRVGTLHFRQLSQDAAAPFLLPFLGHGNLLLAAPEEDLFPALRSLIFSVLDQTAPGQIRVCVYNPELKNTFSCFSELEQYTMLATPEHFSGELETLSREIVATDGLLKGRYASLLELRTKAQQAVGQLRLYVVAGRDWLKNESLRKQLLRAAENGVRAGCAFLFAVDPGHLRDAAALLPKAQVISRQSGGSWIPGSYPTLEMTFTPWEAREADAFLADYTARSEKTSVVTIPFDSIEDTRNCWTGSTAEGIDCSLGKVGLETVTLRLGDKNTQLHNVLITGAPGKGKSNLLEVMIHSMCCRYSPRELELYLLDFKDGLTFKPYSYSPQRSWLPHARVLGLESARDFGVAALAHIEAERQNRALRMNSVEASSLVAYRAKRPEDPMPRIVILIDEYQKLVEVADDLGRRAAELIENIVRQGRACGIHMVLASQTVAHGAALMGREDQIYPAFPVRIALQNTLQESYATFVQGNDAAARLRVRGEAVINVNYGALDSNRKFSVAYADPDAMLALRKSWCSRPDAENHIPMVFSKNDEFHLSDAVRDIRSWRSNVLQGGAPPMLVCGQIISVSRKVAAVRMSSDAGRNVAILGSGDGEKKAADALPPNYAVGLIENMAISLALQHPQGDARFVLINGLEPGVARHNGLEQWLHTMERFGLPVEEVEPRQAPAFFVQMAAELKQPPTGEACYILALGMDRCPGMADAVGDDPFNVVTGASALQDLLKNGPPRGVHLIAWWSNVAMYREHIGFNGDGYIDTKILLRLDDATSKDVLGPFVSWNGAAHRALLHDATDLQADLTLIPMSPCTMRDTGKLEAVVWE</sequence>
<evidence type="ECO:0000313" key="5">
    <source>
        <dbReference type="EMBL" id="EFB74564.1"/>
    </source>
</evidence>
<evidence type="ECO:0000256" key="1">
    <source>
        <dbReference type="ARBA" id="ARBA00022741"/>
    </source>
</evidence>